<dbReference type="Proteomes" id="UP001501352">
    <property type="component" value="Unassembled WGS sequence"/>
</dbReference>
<feature type="transmembrane region" description="Helical" evidence="2">
    <location>
        <begin position="28"/>
        <end position="48"/>
    </location>
</feature>
<feature type="compositionally biased region" description="Low complexity" evidence="1">
    <location>
        <begin position="161"/>
        <end position="174"/>
    </location>
</feature>
<keyword evidence="2" id="KW-1133">Transmembrane helix</keyword>
<evidence type="ECO:0000256" key="2">
    <source>
        <dbReference type="SAM" id="Phobius"/>
    </source>
</evidence>
<gene>
    <name evidence="3" type="ORF">GCM10009422_10300</name>
</gene>
<proteinExistence type="predicted"/>
<feature type="region of interest" description="Disordered" evidence="1">
    <location>
        <begin position="121"/>
        <end position="207"/>
    </location>
</feature>
<keyword evidence="2" id="KW-0812">Transmembrane</keyword>
<accession>A0ABN1GR54</accession>
<evidence type="ECO:0000313" key="4">
    <source>
        <dbReference type="Proteomes" id="UP001501352"/>
    </source>
</evidence>
<feature type="compositionally biased region" description="Basic and acidic residues" evidence="1">
    <location>
        <begin position="123"/>
        <end position="160"/>
    </location>
</feature>
<keyword evidence="4" id="KW-1185">Reference proteome</keyword>
<evidence type="ECO:0000313" key="3">
    <source>
        <dbReference type="EMBL" id="GAA0617079.1"/>
    </source>
</evidence>
<feature type="compositionally biased region" description="Pro residues" evidence="1">
    <location>
        <begin position="181"/>
        <end position="190"/>
    </location>
</feature>
<sequence length="254" mass="26786">MSYGADFATADPANAPLDAPILIGADPAVMVAGLLLLLAAFALGWFFAGRSRRNDGDATASIWHAIDKAAKEAMKADDHALRGKADHLAETLRKRLGKTLAFTAGDEGLAHAVAGLTAALNGRKPDETPGHDEPDHGDHHEHVDHHDHHDESHKAHDHVHSAPATASASTGSVTIVNVIPPAAPAPTPHHPPAKPRPHHGPKEMTAREQTEALRLAVAAFNEHWRHEGLRIGQMRAALAELSGSAPGGPRLSHG</sequence>
<protein>
    <submittedName>
        <fullName evidence="3">Uncharacterized protein</fullName>
    </submittedName>
</protein>
<evidence type="ECO:0000256" key="1">
    <source>
        <dbReference type="SAM" id="MobiDB-lite"/>
    </source>
</evidence>
<organism evidence="3 4">
    <name type="scientific">Brevundimonas kwangchunensis</name>
    <dbReference type="NCBI Taxonomy" id="322163"/>
    <lineage>
        <taxon>Bacteria</taxon>
        <taxon>Pseudomonadati</taxon>
        <taxon>Pseudomonadota</taxon>
        <taxon>Alphaproteobacteria</taxon>
        <taxon>Caulobacterales</taxon>
        <taxon>Caulobacteraceae</taxon>
        <taxon>Brevundimonas</taxon>
    </lineage>
</organism>
<keyword evidence="2" id="KW-0472">Membrane</keyword>
<dbReference type="RefSeq" id="WP_343791377.1">
    <property type="nucleotide sequence ID" value="NZ_BAAAGA010000002.1"/>
</dbReference>
<comment type="caution">
    <text evidence="3">The sequence shown here is derived from an EMBL/GenBank/DDBJ whole genome shotgun (WGS) entry which is preliminary data.</text>
</comment>
<name>A0ABN1GR54_9CAUL</name>
<dbReference type="EMBL" id="BAAAGA010000002">
    <property type="protein sequence ID" value="GAA0617079.1"/>
    <property type="molecule type" value="Genomic_DNA"/>
</dbReference>
<reference evidence="3 4" key="1">
    <citation type="journal article" date="2019" name="Int. J. Syst. Evol. Microbiol.">
        <title>The Global Catalogue of Microorganisms (GCM) 10K type strain sequencing project: providing services to taxonomists for standard genome sequencing and annotation.</title>
        <authorList>
            <consortium name="The Broad Institute Genomics Platform"/>
            <consortium name="The Broad Institute Genome Sequencing Center for Infectious Disease"/>
            <person name="Wu L."/>
            <person name="Ma J."/>
        </authorList>
    </citation>
    <scope>NUCLEOTIDE SEQUENCE [LARGE SCALE GENOMIC DNA]</scope>
    <source>
        <strain evidence="3 4">JCM 12928</strain>
    </source>
</reference>